<organism evidence="3 4">
    <name type="scientific">Mesobacillus zeae</name>
    <dbReference type="NCBI Taxonomy" id="1917180"/>
    <lineage>
        <taxon>Bacteria</taxon>
        <taxon>Bacillati</taxon>
        <taxon>Bacillota</taxon>
        <taxon>Bacilli</taxon>
        <taxon>Bacillales</taxon>
        <taxon>Bacillaceae</taxon>
        <taxon>Mesobacillus</taxon>
    </lineage>
</organism>
<reference evidence="3 4" key="1">
    <citation type="submission" date="2018-08" db="EMBL/GenBank/DDBJ databases">
        <title>Bacillus jemisoniae sp. nov., Bacillus chryseoplanitiae sp. nov., Bacillus resnikiae sp. nov., and Bacillus frankliniae sp. nov., isolated from Viking spacecraft and associated surfaces.</title>
        <authorList>
            <person name="Seuylemezian A."/>
            <person name="Vaishampayan P."/>
        </authorList>
    </citation>
    <scope>NUCLEOTIDE SEQUENCE [LARGE SCALE GENOMIC DNA]</scope>
    <source>
        <strain evidence="3 4">JJ-247</strain>
    </source>
</reference>
<keyword evidence="1" id="KW-0175">Coiled coil</keyword>
<proteinExistence type="predicted"/>
<dbReference type="Pfam" id="PF00350">
    <property type="entry name" value="Dynamin_N"/>
    <property type="match status" value="1"/>
</dbReference>
<comment type="caution">
    <text evidence="3">The sequence shown here is derived from an EMBL/GenBank/DDBJ whole genome shotgun (WGS) entry which is preliminary data.</text>
</comment>
<dbReference type="OrthoDB" id="2953146at2"/>
<dbReference type="PANTHER" id="PTHR43681">
    <property type="entry name" value="TRANSMEMBRANE GTPASE FZO"/>
    <property type="match status" value="1"/>
</dbReference>
<gene>
    <name evidence="3" type="ORF">D1970_12945</name>
</gene>
<accession>A0A398B4R8</accession>
<dbReference type="RefSeq" id="WP_119113295.1">
    <property type="nucleotide sequence ID" value="NZ_CBCSEO010000007.1"/>
</dbReference>
<keyword evidence="4" id="KW-1185">Reference proteome</keyword>
<dbReference type="AlphaFoldDB" id="A0A398B4R8"/>
<feature type="domain" description="Dynamin N-terminal" evidence="2">
    <location>
        <begin position="381"/>
        <end position="525"/>
    </location>
</feature>
<dbReference type="SUPFAM" id="SSF52540">
    <property type="entry name" value="P-loop containing nucleoside triphosphate hydrolases"/>
    <property type="match status" value="1"/>
</dbReference>
<dbReference type="InterPro" id="IPR011990">
    <property type="entry name" value="TPR-like_helical_dom_sf"/>
</dbReference>
<dbReference type="Proteomes" id="UP000265816">
    <property type="component" value="Unassembled WGS sequence"/>
</dbReference>
<dbReference type="EMBL" id="QWVT01000021">
    <property type="protein sequence ID" value="RID84434.1"/>
    <property type="molecule type" value="Genomic_DNA"/>
</dbReference>
<protein>
    <submittedName>
        <fullName evidence="3">GTP-binding protein</fullName>
    </submittedName>
</protein>
<dbReference type="Gene3D" id="1.25.40.10">
    <property type="entry name" value="Tetratricopeptide repeat domain"/>
    <property type="match status" value="1"/>
</dbReference>
<evidence type="ECO:0000256" key="1">
    <source>
        <dbReference type="SAM" id="Coils"/>
    </source>
</evidence>
<feature type="coiled-coil region" evidence="1">
    <location>
        <begin position="624"/>
        <end position="651"/>
    </location>
</feature>
<evidence type="ECO:0000313" key="4">
    <source>
        <dbReference type="Proteomes" id="UP000265816"/>
    </source>
</evidence>
<dbReference type="Gene3D" id="3.40.50.300">
    <property type="entry name" value="P-loop containing nucleotide triphosphate hydrolases"/>
    <property type="match status" value="1"/>
</dbReference>
<evidence type="ECO:0000313" key="3">
    <source>
        <dbReference type="EMBL" id="RID84434.1"/>
    </source>
</evidence>
<dbReference type="InterPro" id="IPR027417">
    <property type="entry name" value="P-loop_NTPase"/>
</dbReference>
<dbReference type="InterPro" id="IPR045063">
    <property type="entry name" value="Dynamin_N"/>
</dbReference>
<dbReference type="InterPro" id="IPR051943">
    <property type="entry name" value="TRAFAC_Dynamin-like_GTPase"/>
</dbReference>
<dbReference type="SUPFAM" id="SSF48452">
    <property type="entry name" value="TPR-like"/>
    <property type="match status" value="1"/>
</dbReference>
<sequence length="912" mass="104870">MSLEEKLINKNYYETYLEGNTHANPVSVLGELYLRDHNDSPEKLPNIRFAQGEVYFQHKDFEAAIFKWENIANDFEPWAKKNMGDAFLELGLLESAEELYLSIDTENEVLKIETGLQLLALYIELQKTVRAVEVIKQTVALNPDYPGVTDIARAFFESQDDWENAVQLASNEAIRTHSAEWFDILKKYIDNGYTEGMQPEYFNKVLFELYPADPAKFEQLIVALWKSYRDGSAYLSWIDNFNSIFIGMESGTNEVWKELPALYQESYFELLDGGLLIKQLSPIIPSHLSNWLKVTDESYSLFASSAVMAWSEMFPSSLSPDTVRKAEDMILKARRYPSAMEDSQQLFSSITAWAERNGVETDNRLKWIVGEITEYKNRQLLVAGVSGSGKSAFVNYILGEELLSGPTSSVVAFKYGEEPEIKDVSETGDEPISNYEEFQDAVGVRRQNHKTETIIDFRVPVEFLGKSQLEIIDTPEINRSNVEQHPLYNYVPFADCLLFVLNAEEPLTRKEEEILQQIIGQSPEIPIHFVLNGMDSMYSEQEARQVFEDTLSRLKVISPEAELFAFSGGQKLEGLAEFLHSVMMGDSETARVSKLHYYIRRTITYLLDKRIEMENNLVESVRWNEEMTVKLNGAINQINDMEEEKAREIRRAFTKAKQDTREEILGKVPAILRGCADILTEKSDFRKIHVELNDEMNKRVREFLETTVLRKFYGSLKEWISFSKSEFDQGQVHLQEMAEGFNAMYGEEKLALSCDFKVLDDWNRDADRLTSGVHVEKLNILLRSTPSQIFLKGAGKLLGVLPQNNAMLYNKYKAYLENEDFSETASTVADKFLQQFELFEKSLTRDVNLFFREPLKELEGAVEECNRDIVDSKEGLEKLRIKPEVYRDPLALFETKLRQYEWMSAAGRPASR</sequence>
<evidence type="ECO:0000259" key="2">
    <source>
        <dbReference type="Pfam" id="PF00350"/>
    </source>
</evidence>
<dbReference type="PANTHER" id="PTHR43681:SF1">
    <property type="entry name" value="SARCALUMENIN"/>
    <property type="match status" value="1"/>
</dbReference>
<name>A0A398B4R8_9BACI</name>